<dbReference type="InterPro" id="IPR019149">
    <property type="entry name" value="ABHD18"/>
</dbReference>
<keyword evidence="2" id="KW-1185">Reference proteome</keyword>
<dbReference type="SUPFAM" id="SSF53474">
    <property type="entry name" value="alpha/beta-Hydrolases"/>
    <property type="match status" value="1"/>
</dbReference>
<reference evidence="1" key="1">
    <citation type="submission" date="2022-01" db="EMBL/GenBank/DDBJ databases">
        <title>Genome Sequence Resource for Two Populations of Ditylenchus destructor, the Migratory Endoparasitic Phytonematode.</title>
        <authorList>
            <person name="Zhang H."/>
            <person name="Lin R."/>
            <person name="Xie B."/>
        </authorList>
    </citation>
    <scope>NUCLEOTIDE SEQUENCE</scope>
    <source>
        <strain evidence="1">BazhouSP</strain>
    </source>
</reference>
<dbReference type="PANTHER" id="PTHR13617">
    <property type="entry name" value="PROTEIN ABHD18"/>
    <property type="match status" value="1"/>
</dbReference>
<dbReference type="EMBL" id="JAKKPZ010000071">
    <property type="protein sequence ID" value="KAI1704172.1"/>
    <property type="molecule type" value="Genomic_DNA"/>
</dbReference>
<gene>
    <name evidence="1" type="ORF">DdX_14412</name>
</gene>
<dbReference type="InterPro" id="IPR029058">
    <property type="entry name" value="AB_hydrolase_fold"/>
</dbReference>
<name>A0AAD4MSR7_9BILA</name>
<evidence type="ECO:0000313" key="1">
    <source>
        <dbReference type="EMBL" id="KAI1704172.1"/>
    </source>
</evidence>
<comment type="caution">
    <text evidence="1">The sequence shown here is derived from an EMBL/GenBank/DDBJ whole genome shotgun (WGS) entry which is preliminary data.</text>
</comment>
<evidence type="ECO:0000313" key="2">
    <source>
        <dbReference type="Proteomes" id="UP001201812"/>
    </source>
</evidence>
<dbReference type="Pfam" id="PF09752">
    <property type="entry name" value="ABHD18"/>
    <property type="match status" value="1"/>
</dbReference>
<protein>
    <submittedName>
        <fullName evidence="1">Abhydrolase domain containing 18 domain-containing protein</fullName>
    </submittedName>
</protein>
<dbReference type="Proteomes" id="UP001201812">
    <property type="component" value="Unassembled WGS sequence"/>
</dbReference>
<sequence>MKYFRDNYMTKGAVMELIERKMPKMVISDEKIDKEIVRMQGYFISPLAEYAPELFEQRNVTVATWLGIFPKKNSPGTNRPLIVNLAATGDHSYIWRQTSMANRLAEEGVSTILLENPFYGTRKPKGKISHLYKNI</sequence>
<dbReference type="AlphaFoldDB" id="A0AAD4MSR7"/>
<proteinExistence type="predicted"/>
<dbReference type="PANTHER" id="PTHR13617:SF14">
    <property type="entry name" value="PROTEIN ABHD18"/>
    <property type="match status" value="1"/>
</dbReference>
<organism evidence="1 2">
    <name type="scientific">Ditylenchus destructor</name>
    <dbReference type="NCBI Taxonomy" id="166010"/>
    <lineage>
        <taxon>Eukaryota</taxon>
        <taxon>Metazoa</taxon>
        <taxon>Ecdysozoa</taxon>
        <taxon>Nematoda</taxon>
        <taxon>Chromadorea</taxon>
        <taxon>Rhabditida</taxon>
        <taxon>Tylenchina</taxon>
        <taxon>Tylenchomorpha</taxon>
        <taxon>Sphaerularioidea</taxon>
        <taxon>Anguinidae</taxon>
        <taxon>Anguininae</taxon>
        <taxon>Ditylenchus</taxon>
    </lineage>
</organism>
<accession>A0AAD4MSR7</accession>